<sequence length="297" mass="31193">MRSQLPSLYRSMEKSGTANGYDAIAMAATLNFLSIATPSAAQAGALTRLIEPLWRHLGADTRAEIAGRLAHHPSVPAGISSLIARGIEEETATGPSAAAHEDTDEPGAISMSDMALLASAETTGEAPKLTASSAAEARHTLRNLLATPARPAKTKSAVIQIARSRDRIALRDYLASNLALDIAAAEALLDPDNLPELSGALKALGLTTPDAMTVLMFVDEAISTNIATFAIAKNHYEQLAPSAAAHRFGKPESPAPITPRLQPASADLPSPVRSTGPRRQAFGRRGDNQNRQNGTRS</sequence>
<protein>
    <recommendedName>
        <fullName evidence="4">DUF2336 domain-containing protein</fullName>
    </recommendedName>
</protein>
<keyword evidence="3" id="KW-1185">Reference proteome</keyword>
<evidence type="ECO:0000256" key="1">
    <source>
        <dbReference type="SAM" id="MobiDB-lite"/>
    </source>
</evidence>
<reference evidence="2 3" key="1">
    <citation type="submission" date="2023-12" db="EMBL/GenBank/DDBJ databases">
        <title>Description of Novel Strain Fulvimarina sp. 2208YS6-2-32 isolated from Uroteuthis (Photololigo) edulis.</title>
        <authorList>
            <person name="Park J.-S."/>
        </authorList>
    </citation>
    <scope>NUCLEOTIDE SEQUENCE [LARGE SCALE GENOMIC DNA]</scope>
    <source>
        <strain evidence="2 3">2208YS6-2-32</strain>
    </source>
</reference>
<feature type="region of interest" description="Disordered" evidence="1">
    <location>
        <begin position="246"/>
        <end position="297"/>
    </location>
</feature>
<name>A0ABU5HZB3_9HYPH</name>
<dbReference type="EMBL" id="JAXLPB010000001">
    <property type="protein sequence ID" value="MDY8108469.1"/>
    <property type="molecule type" value="Genomic_DNA"/>
</dbReference>
<evidence type="ECO:0000313" key="3">
    <source>
        <dbReference type="Proteomes" id="UP001294412"/>
    </source>
</evidence>
<accession>A0ABU5HZB3</accession>
<evidence type="ECO:0008006" key="4">
    <source>
        <dbReference type="Google" id="ProtNLM"/>
    </source>
</evidence>
<gene>
    <name evidence="2" type="ORF">U0C82_04790</name>
</gene>
<evidence type="ECO:0000313" key="2">
    <source>
        <dbReference type="EMBL" id="MDY8108469.1"/>
    </source>
</evidence>
<organism evidence="2 3">
    <name type="scientific">Fulvimarina uroteuthidis</name>
    <dbReference type="NCBI Taxonomy" id="3098149"/>
    <lineage>
        <taxon>Bacteria</taxon>
        <taxon>Pseudomonadati</taxon>
        <taxon>Pseudomonadota</taxon>
        <taxon>Alphaproteobacteria</taxon>
        <taxon>Hyphomicrobiales</taxon>
        <taxon>Aurantimonadaceae</taxon>
        <taxon>Fulvimarina</taxon>
    </lineage>
</organism>
<comment type="caution">
    <text evidence="2">The sequence shown here is derived from an EMBL/GenBank/DDBJ whole genome shotgun (WGS) entry which is preliminary data.</text>
</comment>
<dbReference type="Proteomes" id="UP001294412">
    <property type="component" value="Unassembled WGS sequence"/>
</dbReference>
<dbReference type="RefSeq" id="WP_322185911.1">
    <property type="nucleotide sequence ID" value="NZ_JAXLPB010000001.1"/>
</dbReference>
<proteinExistence type="predicted"/>